<dbReference type="EMBL" id="JGZA01000006">
    <property type="protein sequence ID" value="KFI71959.1"/>
    <property type="molecule type" value="Genomic_DNA"/>
</dbReference>
<gene>
    <name evidence="3" type="ORF">BLSS_1644</name>
</gene>
<protein>
    <recommendedName>
        <fullName evidence="5">O-antigen ligase family protein</fullName>
    </recommendedName>
</protein>
<feature type="transmembrane region" description="Helical" evidence="2">
    <location>
        <begin position="277"/>
        <end position="296"/>
    </location>
</feature>
<feature type="transmembrane region" description="Helical" evidence="2">
    <location>
        <begin position="153"/>
        <end position="175"/>
    </location>
</feature>
<keyword evidence="2" id="KW-0812">Transmembrane</keyword>
<evidence type="ECO:0000256" key="2">
    <source>
        <dbReference type="SAM" id="Phobius"/>
    </source>
</evidence>
<feature type="transmembrane region" description="Helical" evidence="2">
    <location>
        <begin position="95"/>
        <end position="114"/>
    </location>
</feature>
<evidence type="ECO:0000313" key="4">
    <source>
        <dbReference type="Proteomes" id="UP000029024"/>
    </source>
</evidence>
<evidence type="ECO:0000313" key="3">
    <source>
        <dbReference type="EMBL" id="KFI71959.1"/>
    </source>
</evidence>
<proteinExistence type="predicted"/>
<name>A0A087BLQ9_BIFLN</name>
<keyword evidence="2" id="KW-1133">Transmembrane helix</keyword>
<feature type="transmembrane region" description="Helical" evidence="2">
    <location>
        <begin position="234"/>
        <end position="265"/>
    </location>
</feature>
<organism evidence="3 4">
    <name type="scientific">Bifidobacterium longum subsp. suis</name>
    <dbReference type="NCBI Taxonomy" id="1695"/>
    <lineage>
        <taxon>Bacteria</taxon>
        <taxon>Bacillati</taxon>
        <taxon>Actinomycetota</taxon>
        <taxon>Actinomycetes</taxon>
        <taxon>Bifidobacteriales</taxon>
        <taxon>Bifidobacteriaceae</taxon>
        <taxon>Bifidobacterium</taxon>
    </lineage>
</organism>
<keyword evidence="2" id="KW-0472">Membrane</keyword>
<feature type="transmembrane region" description="Helical" evidence="2">
    <location>
        <begin position="126"/>
        <end position="146"/>
    </location>
</feature>
<feature type="transmembrane region" description="Helical" evidence="2">
    <location>
        <begin position="424"/>
        <end position="449"/>
    </location>
</feature>
<feature type="transmembrane region" description="Helical" evidence="2">
    <location>
        <begin position="68"/>
        <end position="88"/>
    </location>
</feature>
<dbReference type="Proteomes" id="UP000029024">
    <property type="component" value="Unassembled WGS sequence"/>
</dbReference>
<reference evidence="3 4" key="1">
    <citation type="submission" date="2014-03" db="EMBL/GenBank/DDBJ databases">
        <title>Genomics of Bifidobacteria.</title>
        <authorList>
            <person name="Ventura M."/>
            <person name="Milani C."/>
            <person name="Lugli G.A."/>
        </authorList>
    </citation>
    <scope>NUCLEOTIDE SEQUENCE [LARGE SCALE GENOMIC DNA]</scope>
    <source>
        <strain evidence="3 4">LMG 21814</strain>
    </source>
</reference>
<feature type="region of interest" description="Disordered" evidence="1">
    <location>
        <begin position="1"/>
        <end position="27"/>
    </location>
</feature>
<accession>A0A087BLQ9</accession>
<evidence type="ECO:0000256" key="1">
    <source>
        <dbReference type="SAM" id="MobiDB-lite"/>
    </source>
</evidence>
<sequence>MSTPNNTQLGNKSVQEKRRNSGHCPALQRGTMTETLTRITITPSDMLMFAAVAMLPFDGTKIGIPLPYWTPISPWLFTLYTIINWRYLRDTARRFLPFFLFPLLLVLTSVYGWQSYGIHASATAKSFISILLGLACLASLDIAIRIKRVPVRTLLTTLFTAYVVAFLIGILQYIALERHLNWQPVQAYFWGALYRNYASVRPQFMFAEPSYIGMHLFGVLLPVFWLTRDRKIGILIPIFAAGAIATGSGTRIILDTVVATFIWLIATINFHSRKVTAGFIGALGLLGAGGLSAIIINPRLNSLATNGLLAGDGSMSARIFHMLAPMWSWKHDLSHFMFGWGAGNISNAVRTGYAGARQWYDAHGGAPSTEIDGLANPPADTFTMSIYASFITEFGLFCFLAFLLLVLAHVAVHHGWSRRNICWFILLAYLYIQFESYAFYAIPLFIWAVCTIMNRGKTTSIPFRLRESQFATLYHADKECAYGMIGQAF</sequence>
<dbReference type="AlphaFoldDB" id="A0A087BLQ9"/>
<comment type="caution">
    <text evidence="3">The sequence shown here is derived from an EMBL/GenBank/DDBJ whole genome shotgun (WGS) entry which is preliminary data.</text>
</comment>
<feature type="transmembrane region" description="Helical" evidence="2">
    <location>
        <begin position="386"/>
        <end position="412"/>
    </location>
</feature>
<feature type="transmembrane region" description="Helical" evidence="2">
    <location>
        <begin position="210"/>
        <end position="227"/>
    </location>
</feature>
<feature type="compositionally biased region" description="Polar residues" evidence="1">
    <location>
        <begin position="1"/>
        <end position="13"/>
    </location>
</feature>
<evidence type="ECO:0008006" key="5">
    <source>
        <dbReference type="Google" id="ProtNLM"/>
    </source>
</evidence>